<gene>
    <name evidence="15" type="ORF">HG535_0C01550</name>
</gene>
<dbReference type="GO" id="GO:0005524">
    <property type="term" value="F:ATP binding"/>
    <property type="evidence" value="ECO:0007669"/>
    <property type="project" value="UniProtKB-KW"/>
</dbReference>
<dbReference type="CDD" id="cd18805">
    <property type="entry name" value="SF2_C_suv3"/>
    <property type="match status" value="1"/>
</dbReference>
<dbReference type="FunFam" id="3.40.50.300:FF:000269">
    <property type="entry name" value="ATP-dependent RNA helicase SUPV3L1, mitochondrial"/>
    <property type="match status" value="1"/>
</dbReference>
<proteinExistence type="inferred from homology"/>
<evidence type="ECO:0000259" key="14">
    <source>
        <dbReference type="PROSITE" id="PS51194"/>
    </source>
</evidence>
<dbReference type="InterPro" id="IPR014001">
    <property type="entry name" value="Helicase_ATP-bd"/>
</dbReference>
<evidence type="ECO:0000256" key="12">
    <source>
        <dbReference type="ARBA" id="ARBA00071444"/>
    </source>
</evidence>
<evidence type="ECO:0000256" key="5">
    <source>
        <dbReference type="ARBA" id="ARBA00022801"/>
    </source>
</evidence>
<evidence type="ECO:0000259" key="13">
    <source>
        <dbReference type="PROSITE" id="PS51192"/>
    </source>
</evidence>
<dbReference type="GeneID" id="59235502"/>
<protein>
    <recommendedName>
        <fullName evidence="12">ATP-dependent RNA helicase SUV3, mitochondrial</fullName>
        <ecNumber evidence="3">3.6.4.13</ecNumber>
    </recommendedName>
</protein>
<dbReference type="SMART" id="SM00490">
    <property type="entry name" value="HELICc"/>
    <property type="match status" value="1"/>
</dbReference>
<dbReference type="Proteomes" id="UP000509704">
    <property type="component" value="Chromosome 3"/>
</dbReference>
<feature type="domain" description="Helicase C-terminal" evidence="14">
    <location>
        <begin position="394"/>
        <end position="553"/>
    </location>
</feature>
<keyword evidence="6" id="KW-0347">Helicase</keyword>
<dbReference type="InterPro" id="IPR050699">
    <property type="entry name" value="RNA-DNA_Helicase"/>
</dbReference>
<dbReference type="GO" id="GO:0000965">
    <property type="term" value="P:mitochondrial RNA 3'-end processing"/>
    <property type="evidence" value="ECO:0007669"/>
    <property type="project" value="TreeGrafter"/>
</dbReference>
<comment type="subcellular location">
    <subcellularLocation>
        <location evidence="1">Mitochondrion</location>
    </subcellularLocation>
</comment>
<dbReference type="GO" id="GO:0016787">
    <property type="term" value="F:hydrolase activity"/>
    <property type="evidence" value="ECO:0007669"/>
    <property type="project" value="UniProtKB-KW"/>
</dbReference>
<evidence type="ECO:0000256" key="8">
    <source>
        <dbReference type="ARBA" id="ARBA00022884"/>
    </source>
</evidence>
<dbReference type="GO" id="GO:0003724">
    <property type="term" value="F:RNA helicase activity"/>
    <property type="evidence" value="ECO:0007669"/>
    <property type="project" value="UniProtKB-EC"/>
</dbReference>
<accession>A0A7H9AZZ7</accession>
<evidence type="ECO:0000256" key="10">
    <source>
        <dbReference type="ARBA" id="ARBA00023128"/>
    </source>
</evidence>
<dbReference type="Pfam" id="PF12513">
    <property type="entry name" value="SUV3_C"/>
    <property type="match status" value="1"/>
</dbReference>
<evidence type="ECO:0000256" key="2">
    <source>
        <dbReference type="ARBA" id="ARBA00008708"/>
    </source>
</evidence>
<evidence type="ECO:0000313" key="15">
    <source>
        <dbReference type="EMBL" id="QLG71806.1"/>
    </source>
</evidence>
<dbReference type="PANTHER" id="PTHR12131:SF1">
    <property type="entry name" value="ATP-DEPENDENT RNA HELICASE SUPV3L1, MITOCHONDRIAL-RELATED"/>
    <property type="match status" value="1"/>
</dbReference>
<evidence type="ECO:0000256" key="4">
    <source>
        <dbReference type="ARBA" id="ARBA00022741"/>
    </source>
</evidence>
<keyword evidence="8" id="KW-0694">RNA-binding</keyword>
<dbReference type="CDD" id="cd17913">
    <property type="entry name" value="DEXQc_Suv3"/>
    <property type="match status" value="1"/>
</dbReference>
<evidence type="ECO:0000256" key="11">
    <source>
        <dbReference type="ARBA" id="ARBA00047984"/>
    </source>
</evidence>
<dbReference type="PROSITE" id="PS51194">
    <property type="entry name" value="HELICASE_CTER"/>
    <property type="match status" value="1"/>
</dbReference>
<dbReference type="FunFam" id="1.20.58.1080:FF:000004">
    <property type="entry name" value="SUV3p ATP-dependent RNA helicase"/>
    <property type="match status" value="1"/>
</dbReference>
<dbReference type="RefSeq" id="XP_037143534.1">
    <property type="nucleotide sequence ID" value="XM_037287639.1"/>
</dbReference>
<dbReference type="InterPro" id="IPR055206">
    <property type="entry name" value="DEXQc_SUV3"/>
</dbReference>
<evidence type="ECO:0000256" key="6">
    <source>
        <dbReference type="ARBA" id="ARBA00022806"/>
    </source>
</evidence>
<keyword evidence="16" id="KW-1185">Reference proteome</keyword>
<dbReference type="InterPro" id="IPR044774">
    <property type="entry name" value="Suv3_DEXQc"/>
</dbReference>
<dbReference type="AlphaFoldDB" id="A0A7H9AZZ7"/>
<dbReference type="Pfam" id="PF22527">
    <property type="entry name" value="DEXQc_Suv3"/>
    <property type="match status" value="1"/>
</dbReference>
<keyword evidence="7" id="KW-0067">ATP-binding</keyword>
<dbReference type="EMBL" id="CP058606">
    <property type="protein sequence ID" value="QLG71806.1"/>
    <property type="molecule type" value="Genomic_DNA"/>
</dbReference>
<sequence length="743" mass="84979">MLRRFKNVGQTLQYSINWPQNRRWHSIASENYPINISKAFKSKNWSIRRPSLKHLPSKELKSPAQFRFIFDGEKNVKNVYTDDPHFRSLIDTSIQHIYNEKVVSETNSKADMKHYTWLKLRDYIYGQLKDPNLKRKIESYRSSISTLIQNNNPSQLVPRLIKTDKIDASVWKSLLKLDREPTGLEKYTYILGQSFDYIYGQEIVPMMTDTGEGEIFQEVDFSNPAEWFPEARKMRRHLIMHIGPTNSGKTFRALQKLKQADRGYYAGPLRLLAREIYDRFKDEGVRCNLLTGEEIIKDLDSAGNPAGITSGTVEMVPLTQKFDIVVLDEIQMMSDPDRGWAWTNALLGVRSREVHLCGEKSTLPIIKKIARITGDKLTVNEYERLGDLKVEASPLRKGLKGLSKGDCIVAFSKKKILDLKLKIEKDTNLKVAVIYGSLPPETRVQQASLFNSGECDVIVASDAIGMGLNLSIDRVIFTTNVKFNGKELIDLTSSNIKQIGGRAGRFKANSTGGEIPKGSITTFDPQVLSAVKKGINAPIKYLEHATIWPPDEICASIMTKLPPKTSPTVLLNTIAGCLEQNSNKLFKLSDLKNRLTVLKIFEDMDNIQFFDKLKLSNAPVKDLALVKRAFSQFCTTIAKRQTRGLLSYPLPFEVLDFRCITDEKFNLELYESLYNIIMLFFWLSNRYPNYFIDLESAKDLKYFCEMIIFEKLDRLKRNPYARKIPLSVGTFYQKRDSLIGRTN</sequence>
<organism evidence="15 16">
    <name type="scientific">Zygotorulaspora mrakii</name>
    <name type="common">Zygosaccharomyces mrakii</name>
    <dbReference type="NCBI Taxonomy" id="42260"/>
    <lineage>
        <taxon>Eukaryota</taxon>
        <taxon>Fungi</taxon>
        <taxon>Dikarya</taxon>
        <taxon>Ascomycota</taxon>
        <taxon>Saccharomycotina</taxon>
        <taxon>Saccharomycetes</taxon>
        <taxon>Saccharomycetales</taxon>
        <taxon>Saccharomycetaceae</taxon>
        <taxon>Zygotorulaspora</taxon>
    </lineage>
</organism>
<evidence type="ECO:0000256" key="7">
    <source>
        <dbReference type="ARBA" id="ARBA00022840"/>
    </source>
</evidence>
<dbReference type="SUPFAM" id="SSF52540">
    <property type="entry name" value="P-loop containing nucleoside triphosphate hydrolases"/>
    <property type="match status" value="1"/>
</dbReference>
<evidence type="ECO:0000256" key="1">
    <source>
        <dbReference type="ARBA" id="ARBA00004173"/>
    </source>
</evidence>
<comment type="similarity">
    <text evidence="2">Belongs to the helicase family.</text>
</comment>
<evidence type="ECO:0000313" key="16">
    <source>
        <dbReference type="Proteomes" id="UP000509704"/>
    </source>
</evidence>
<keyword evidence="5" id="KW-0378">Hydrolase</keyword>
<dbReference type="PROSITE" id="PS51192">
    <property type="entry name" value="HELICASE_ATP_BIND_1"/>
    <property type="match status" value="1"/>
</dbReference>
<dbReference type="GO" id="GO:0003723">
    <property type="term" value="F:RNA binding"/>
    <property type="evidence" value="ECO:0007669"/>
    <property type="project" value="UniProtKB-KW"/>
</dbReference>
<dbReference type="OrthoDB" id="6692397at2759"/>
<dbReference type="GO" id="GO:0045025">
    <property type="term" value="C:mitochondrial degradosome"/>
    <property type="evidence" value="ECO:0007669"/>
    <property type="project" value="TreeGrafter"/>
</dbReference>
<feature type="domain" description="Helicase ATP-binding" evidence="13">
    <location>
        <begin position="230"/>
        <end position="347"/>
    </location>
</feature>
<dbReference type="Gene3D" id="1.20.272.40">
    <property type="match status" value="1"/>
</dbReference>
<dbReference type="Gene3D" id="1.20.58.1080">
    <property type="match status" value="1"/>
</dbReference>
<evidence type="ECO:0000256" key="9">
    <source>
        <dbReference type="ARBA" id="ARBA00022946"/>
    </source>
</evidence>
<dbReference type="PANTHER" id="PTHR12131">
    <property type="entry name" value="ATP-DEPENDENT RNA AND DNA HELICASE"/>
    <property type="match status" value="1"/>
</dbReference>
<dbReference type="SMART" id="SM00487">
    <property type="entry name" value="DEXDc"/>
    <property type="match status" value="1"/>
</dbReference>
<dbReference type="InterPro" id="IPR001650">
    <property type="entry name" value="Helicase_C-like"/>
</dbReference>
<dbReference type="EC" id="3.6.4.13" evidence="3"/>
<dbReference type="Gene3D" id="3.40.50.300">
    <property type="entry name" value="P-loop containing nucleotide triphosphate hydrolases"/>
    <property type="match status" value="2"/>
</dbReference>
<evidence type="ECO:0000256" key="3">
    <source>
        <dbReference type="ARBA" id="ARBA00012552"/>
    </source>
</evidence>
<dbReference type="FunFam" id="3.40.50.300:FF:001549">
    <property type="entry name" value="SUV3p ATP-dependent RNA helicase"/>
    <property type="match status" value="1"/>
</dbReference>
<keyword evidence="9" id="KW-0809">Transit peptide</keyword>
<dbReference type="KEGG" id="zmk:HG535_0C01550"/>
<dbReference type="InterPro" id="IPR022192">
    <property type="entry name" value="SUV3_C"/>
</dbReference>
<reference evidence="15 16" key="1">
    <citation type="submission" date="2020-07" db="EMBL/GenBank/DDBJ databases">
        <title>The yeast mating-type switching endonuclease HO is a domesticated member of an unorthodox homing genetic element family.</title>
        <authorList>
            <person name="Coughlan A.Y."/>
            <person name="Lombardi L."/>
            <person name="Braun-Galleani S."/>
            <person name="Martos A.R."/>
            <person name="Galeote V."/>
            <person name="Bigey F."/>
            <person name="Dequin S."/>
            <person name="Byrne K.P."/>
            <person name="Wolfe K.H."/>
        </authorList>
    </citation>
    <scope>NUCLEOTIDE SEQUENCE [LARGE SCALE GENOMIC DNA]</scope>
    <source>
        <strain evidence="15 16">NRRL Y-6702</strain>
    </source>
</reference>
<dbReference type="InterPro" id="IPR027417">
    <property type="entry name" value="P-loop_NTPase"/>
</dbReference>
<dbReference type="Pfam" id="PF00271">
    <property type="entry name" value="Helicase_C"/>
    <property type="match status" value="1"/>
</dbReference>
<keyword evidence="10" id="KW-0496">Mitochondrion</keyword>
<keyword evidence="4" id="KW-0547">Nucleotide-binding</keyword>
<name>A0A7H9AZZ7_ZYGMR</name>
<comment type="catalytic activity">
    <reaction evidence="11">
        <text>ATP + H2O = ADP + phosphate + H(+)</text>
        <dbReference type="Rhea" id="RHEA:13065"/>
        <dbReference type="ChEBI" id="CHEBI:15377"/>
        <dbReference type="ChEBI" id="CHEBI:15378"/>
        <dbReference type="ChEBI" id="CHEBI:30616"/>
        <dbReference type="ChEBI" id="CHEBI:43474"/>
        <dbReference type="ChEBI" id="CHEBI:456216"/>
        <dbReference type="EC" id="3.6.4.13"/>
    </reaction>
</comment>